<dbReference type="SUPFAM" id="SSF46689">
    <property type="entry name" value="Homeodomain-like"/>
    <property type="match status" value="1"/>
</dbReference>
<reference evidence="7 8" key="1">
    <citation type="submission" date="2021-12" db="EMBL/GenBank/DDBJ databases">
        <title>Discovery of the Pendulisporaceae a myxobacterial family with distinct sporulation behavior and unique specialized metabolism.</title>
        <authorList>
            <person name="Garcia R."/>
            <person name="Popoff A."/>
            <person name="Bader C.D."/>
            <person name="Loehr J."/>
            <person name="Walesch S."/>
            <person name="Walt C."/>
            <person name="Boldt J."/>
            <person name="Bunk B."/>
            <person name="Haeckl F.J.F.P.J."/>
            <person name="Gunesch A.P."/>
            <person name="Birkelbach J."/>
            <person name="Nuebel U."/>
            <person name="Pietschmann T."/>
            <person name="Bach T."/>
            <person name="Mueller R."/>
        </authorList>
    </citation>
    <scope>NUCLEOTIDE SEQUENCE [LARGE SCALE GENOMIC DNA]</scope>
    <source>
        <strain evidence="7 8">MSr12523</strain>
    </source>
</reference>
<dbReference type="Proteomes" id="UP001379533">
    <property type="component" value="Chromosome"/>
</dbReference>
<keyword evidence="8" id="KW-1185">Reference proteome</keyword>
<evidence type="ECO:0000259" key="6">
    <source>
        <dbReference type="PROSITE" id="PS50977"/>
    </source>
</evidence>
<dbReference type="EMBL" id="CP089982">
    <property type="protein sequence ID" value="WXA97222.1"/>
    <property type="molecule type" value="Genomic_DNA"/>
</dbReference>
<keyword evidence="2 4" id="KW-0238">DNA-binding</keyword>
<feature type="domain" description="HTH tetR-type" evidence="6">
    <location>
        <begin position="44"/>
        <end position="104"/>
    </location>
</feature>
<evidence type="ECO:0000313" key="8">
    <source>
        <dbReference type="Proteomes" id="UP001379533"/>
    </source>
</evidence>
<dbReference type="InterPro" id="IPR001647">
    <property type="entry name" value="HTH_TetR"/>
</dbReference>
<feature type="region of interest" description="Disordered" evidence="5">
    <location>
        <begin position="1"/>
        <end position="43"/>
    </location>
</feature>
<feature type="compositionally biased region" description="Low complexity" evidence="5">
    <location>
        <begin position="1"/>
        <end position="23"/>
    </location>
</feature>
<sequence length="229" mass="24753">MKTGISAGSAGSSGSAAKTSGRARPAKGKREAKAARPRERMSVDERREQLVALGLAAFSAQPYDEVSLDEIARAAGVSRALIFHYFPTKRDFYIATMQAAASEFLAATVEEAGTPLERLHLGLEGHFRYVEEHASGYSALLRGGIGSDPEILKIVELTRTHILKVILAELPEGVRSTPVMRSALRGWIGFVEAIALDWIDHRDVSSAELKTVALKTLANLLGEHAARFS</sequence>
<organism evidence="7 8">
    <name type="scientific">Pendulispora brunnea</name>
    <dbReference type="NCBI Taxonomy" id="2905690"/>
    <lineage>
        <taxon>Bacteria</taxon>
        <taxon>Pseudomonadati</taxon>
        <taxon>Myxococcota</taxon>
        <taxon>Myxococcia</taxon>
        <taxon>Myxococcales</taxon>
        <taxon>Sorangiineae</taxon>
        <taxon>Pendulisporaceae</taxon>
        <taxon>Pendulispora</taxon>
    </lineage>
</organism>
<proteinExistence type="predicted"/>
<feature type="DNA-binding region" description="H-T-H motif" evidence="4">
    <location>
        <begin position="67"/>
        <end position="86"/>
    </location>
</feature>
<gene>
    <name evidence="7" type="ORF">LZC95_10285</name>
</gene>
<name>A0ABZ2KI20_9BACT</name>
<evidence type="ECO:0000256" key="4">
    <source>
        <dbReference type="PROSITE-ProRule" id="PRU00335"/>
    </source>
</evidence>
<keyword evidence="1" id="KW-0805">Transcription regulation</keyword>
<dbReference type="InterPro" id="IPR050109">
    <property type="entry name" value="HTH-type_TetR-like_transc_reg"/>
</dbReference>
<dbReference type="PANTHER" id="PTHR30055">
    <property type="entry name" value="HTH-TYPE TRANSCRIPTIONAL REGULATOR RUTR"/>
    <property type="match status" value="1"/>
</dbReference>
<dbReference type="RefSeq" id="WP_394847837.1">
    <property type="nucleotide sequence ID" value="NZ_CP089982.1"/>
</dbReference>
<evidence type="ECO:0000256" key="2">
    <source>
        <dbReference type="ARBA" id="ARBA00023125"/>
    </source>
</evidence>
<evidence type="ECO:0000256" key="1">
    <source>
        <dbReference type="ARBA" id="ARBA00023015"/>
    </source>
</evidence>
<evidence type="ECO:0000313" key="7">
    <source>
        <dbReference type="EMBL" id="WXA97222.1"/>
    </source>
</evidence>
<protein>
    <submittedName>
        <fullName evidence="7">TetR/AcrR family transcriptional regulator</fullName>
    </submittedName>
</protein>
<dbReference type="Pfam" id="PF21943">
    <property type="entry name" value="TetR_C_46"/>
    <property type="match status" value="1"/>
</dbReference>
<dbReference type="PROSITE" id="PS50977">
    <property type="entry name" value="HTH_TETR_2"/>
    <property type="match status" value="1"/>
</dbReference>
<keyword evidence="3" id="KW-0804">Transcription</keyword>
<dbReference type="Gene3D" id="1.10.357.10">
    <property type="entry name" value="Tetracycline Repressor, domain 2"/>
    <property type="match status" value="1"/>
</dbReference>
<evidence type="ECO:0000256" key="3">
    <source>
        <dbReference type="ARBA" id="ARBA00023163"/>
    </source>
</evidence>
<dbReference type="PANTHER" id="PTHR30055:SF174">
    <property type="entry name" value="TRANSCRIPTIONAL REGULATORY PROTEIN (PROBABLY TETR-FAMILY)-RELATED"/>
    <property type="match status" value="1"/>
</dbReference>
<accession>A0ABZ2KI20</accession>
<evidence type="ECO:0000256" key="5">
    <source>
        <dbReference type="SAM" id="MobiDB-lite"/>
    </source>
</evidence>
<dbReference type="InterPro" id="IPR009057">
    <property type="entry name" value="Homeodomain-like_sf"/>
</dbReference>
<dbReference type="InterPro" id="IPR054129">
    <property type="entry name" value="DesT_TetR_C"/>
</dbReference>
<dbReference type="Pfam" id="PF00440">
    <property type="entry name" value="TetR_N"/>
    <property type="match status" value="1"/>
</dbReference>
<feature type="compositionally biased region" description="Basic and acidic residues" evidence="5">
    <location>
        <begin position="28"/>
        <end position="43"/>
    </location>
</feature>